<dbReference type="Proteomes" id="UP000471120">
    <property type="component" value="Unassembled WGS sequence"/>
</dbReference>
<sequence>MDELPTFIADDIVMARTFDSPNGQVVLEVNTPRPFDAAAPEGDYCCTFRISGNMDAPYDGFGGGVDAVQALLLALAMAHEELRQTSPELTFLGETNLGLPVLNIKPDNAIEAVVSFPAP</sequence>
<keyword evidence="2" id="KW-0614">Plasmid</keyword>
<accession>A0A6P2CD89</accession>
<organism evidence="2 3">
    <name type="scientific">Rhodococcus rhodnii</name>
    <dbReference type="NCBI Taxonomy" id="38312"/>
    <lineage>
        <taxon>Bacteria</taxon>
        <taxon>Bacillati</taxon>
        <taxon>Actinomycetota</taxon>
        <taxon>Actinomycetes</taxon>
        <taxon>Mycobacteriales</taxon>
        <taxon>Nocardiaceae</taxon>
        <taxon>Rhodococcus</taxon>
    </lineage>
</organism>
<evidence type="ECO:0000259" key="1">
    <source>
        <dbReference type="Pfam" id="PF22302"/>
    </source>
</evidence>
<name>A0A6P2CD89_9NOCA</name>
<reference evidence="2 3" key="1">
    <citation type="submission" date="2018-07" db="EMBL/GenBank/DDBJ databases">
        <title>Genome sequence of Rhodococcus rhodnii ATCC 35071 from Rhodnius prolixus.</title>
        <authorList>
            <person name="Patel V."/>
            <person name="Vogel K.J."/>
        </authorList>
    </citation>
    <scope>NUCLEOTIDE SEQUENCE [LARGE SCALE GENOMIC DNA]</scope>
    <source>
        <strain evidence="2 3">ATCC 35071</strain>
        <plasmid evidence="2">p1RRATCC35071</plasmid>
    </source>
</reference>
<geneLocation type="plasmid" evidence="2">
    <name>p1RRATCC35071</name>
</geneLocation>
<dbReference type="AlphaFoldDB" id="A0A6P2CD89"/>
<dbReference type="InterPro" id="IPR054241">
    <property type="entry name" value="DUF6968"/>
</dbReference>
<dbReference type="EMBL" id="QRCM01000004">
    <property type="protein sequence ID" value="TXG88238.1"/>
    <property type="molecule type" value="Genomic_DNA"/>
</dbReference>
<comment type="caution">
    <text evidence="2">The sequence shown here is derived from an EMBL/GenBank/DDBJ whole genome shotgun (WGS) entry which is preliminary data.</text>
</comment>
<gene>
    <name evidence="2" type="ORF">DW322_21630</name>
</gene>
<evidence type="ECO:0000313" key="3">
    <source>
        <dbReference type="Proteomes" id="UP000471120"/>
    </source>
</evidence>
<evidence type="ECO:0000313" key="2">
    <source>
        <dbReference type="EMBL" id="TXG88238.1"/>
    </source>
</evidence>
<dbReference type="Pfam" id="PF22302">
    <property type="entry name" value="DUF6968"/>
    <property type="match status" value="1"/>
</dbReference>
<feature type="domain" description="DUF6968" evidence="1">
    <location>
        <begin position="16"/>
        <end position="101"/>
    </location>
</feature>
<protein>
    <recommendedName>
        <fullName evidence="1">DUF6968 domain-containing protein</fullName>
    </recommendedName>
</protein>
<dbReference type="RefSeq" id="WP_010840489.1">
    <property type="nucleotide sequence ID" value="NZ_QRCM01000004.1"/>
</dbReference>
<proteinExistence type="predicted"/>